<proteinExistence type="predicted"/>
<dbReference type="EMBL" id="ML975298">
    <property type="protein sequence ID" value="KAF1834700.1"/>
    <property type="molecule type" value="Genomic_DNA"/>
</dbReference>
<dbReference type="OrthoDB" id="3735927at2759"/>
<evidence type="ECO:0000313" key="1">
    <source>
        <dbReference type="EMBL" id="KAF1834700.1"/>
    </source>
</evidence>
<dbReference type="Proteomes" id="UP000800040">
    <property type="component" value="Unassembled WGS sequence"/>
</dbReference>
<feature type="non-terminal residue" evidence="1">
    <location>
        <position position="1"/>
    </location>
</feature>
<accession>A0A6A5KES7</accession>
<reference evidence="1" key="1">
    <citation type="submission" date="2020-01" db="EMBL/GenBank/DDBJ databases">
        <authorList>
            <consortium name="DOE Joint Genome Institute"/>
            <person name="Haridas S."/>
            <person name="Albert R."/>
            <person name="Binder M."/>
            <person name="Bloem J."/>
            <person name="Labutti K."/>
            <person name="Salamov A."/>
            <person name="Andreopoulos B."/>
            <person name="Baker S.E."/>
            <person name="Barry K."/>
            <person name="Bills G."/>
            <person name="Bluhm B.H."/>
            <person name="Cannon C."/>
            <person name="Castanera R."/>
            <person name="Culley D.E."/>
            <person name="Daum C."/>
            <person name="Ezra D."/>
            <person name="Gonzalez J.B."/>
            <person name="Henrissat B."/>
            <person name="Kuo A."/>
            <person name="Liang C."/>
            <person name="Lipzen A."/>
            <person name="Lutzoni F."/>
            <person name="Magnuson J."/>
            <person name="Mondo S."/>
            <person name="Nolan M."/>
            <person name="Ohm R."/>
            <person name="Pangilinan J."/>
            <person name="Park H.-J."/>
            <person name="Ramirez L."/>
            <person name="Alfaro M."/>
            <person name="Sun H."/>
            <person name="Tritt A."/>
            <person name="Yoshinaga Y."/>
            <person name="Zwiers L.-H."/>
            <person name="Turgeon B.G."/>
            <person name="Goodwin S.B."/>
            <person name="Spatafora J.W."/>
            <person name="Crous P.W."/>
            <person name="Grigoriev I.V."/>
        </authorList>
    </citation>
    <scope>NUCLEOTIDE SEQUENCE</scope>
    <source>
        <strain evidence="1">P77</strain>
    </source>
</reference>
<keyword evidence="2" id="KW-1185">Reference proteome</keyword>
<dbReference type="AlphaFoldDB" id="A0A6A5KES7"/>
<name>A0A6A5KES7_9PLEO</name>
<feature type="non-terminal residue" evidence="1">
    <location>
        <position position="138"/>
    </location>
</feature>
<gene>
    <name evidence="1" type="ORF">BDW02DRAFT_474657</name>
</gene>
<protein>
    <submittedName>
        <fullName evidence="1">Uncharacterized protein</fullName>
    </submittedName>
</protein>
<evidence type="ECO:0000313" key="2">
    <source>
        <dbReference type="Proteomes" id="UP000800040"/>
    </source>
</evidence>
<sequence length="138" mass="15089">AAPPAKPQYVVAVQPPRPSMQSLEQRIFDLLLPFRDECYASSAGGTATSERKTLVLCENIAFIIRHNQFSYGKEVFADDVSIACRGWSAMMDGKGGASIGVFVNGNGYTHTIMRAHVAQGDAVERLSEECDKALQNFF</sequence>
<organism evidence="1 2">
    <name type="scientific">Decorospora gaudefroyi</name>
    <dbReference type="NCBI Taxonomy" id="184978"/>
    <lineage>
        <taxon>Eukaryota</taxon>
        <taxon>Fungi</taxon>
        <taxon>Dikarya</taxon>
        <taxon>Ascomycota</taxon>
        <taxon>Pezizomycotina</taxon>
        <taxon>Dothideomycetes</taxon>
        <taxon>Pleosporomycetidae</taxon>
        <taxon>Pleosporales</taxon>
        <taxon>Pleosporineae</taxon>
        <taxon>Pleosporaceae</taxon>
        <taxon>Decorospora</taxon>
    </lineage>
</organism>